<dbReference type="AlphaFoldDB" id="A0A834WAP4"/>
<evidence type="ECO:0000313" key="3">
    <source>
        <dbReference type="EMBL" id="KAF7812076.1"/>
    </source>
</evidence>
<dbReference type="EMBL" id="JAAIUW010000010">
    <property type="protein sequence ID" value="KAF7812075.1"/>
    <property type="molecule type" value="Genomic_DNA"/>
</dbReference>
<evidence type="ECO:0000313" key="2">
    <source>
        <dbReference type="EMBL" id="KAF7812075.1"/>
    </source>
</evidence>
<sequence>MASRANEGTENENGEEEACDLEIRMRIEIKMER</sequence>
<gene>
    <name evidence="1" type="ORF">G2W53_033050</name>
    <name evidence="2" type="ORF">G2W53_033051</name>
    <name evidence="3" type="ORF">G2W53_033052</name>
    <name evidence="4" type="ORF">G2W53_033053</name>
</gene>
<comment type="caution">
    <text evidence="3">The sequence shown here is derived from an EMBL/GenBank/DDBJ whole genome shotgun (WGS) entry which is preliminary data.</text>
</comment>
<evidence type="ECO:0000313" key="4">
    <source>
        <dbReference type="EMBL" id="KAF7812077.1"/>
    </source>
</evidence>
<keyword evidence="5" id="KW-1185">Reference proteome</keyword>
<evidence type="ECO:0000313" key="5">
    <source>
        <dbReference type="Proteomes" id="UP000634136"/>
    </source>
</evidence>
<evidence type="ECO:0000313" key="1">
    <source>
        <dbReference type="EMBL" id="KAF7812074.1"/>
    </source>
</evidence>
<organism evidence="3 5">
    <name type="scientific">Senna tora</name>
    <dbReference type="NCBI Taxonomy" id="362788"/>
    <lineage>
        <taxon>Eukaryota</taxon>
        <taxon>Viridiplantae</taxon>
        <taxon>Streptophyta</taxon>
        <taxon>Embryophyta</taxon>
        <taxon>Tracheophyta</taxon>
        <taxon>Spermatophyta</taxon>
        <taxon>Magnoliopsida</taxon>
        <taxon>eudicotyledons</taxon>
        <taxon>Gunneridae</taxon>
        <taxon>Pentapetalae</taxon>
        <taxon>rosids</taxon>
        <taxon>fabids</taxon>
        <taxon>Fabales</taxon>
        <taxon>Fabaceae</taxon>
        <taxon>Caesalpinioideae</taxon>
        <taxon>Cassia clade</taxon>
        <taxon>Senna</taxon>
    </lineage>
</organism>
<dbReference type="EMBL" id="JAAIUW010000010">
    <property type="protein sequence ID" value="KAF7812077.1"/>
    <property type="molecule type" value="Genomic_DNA"/>
</dbReference>
<proteinExistence type="predicted"/>
<dbReference type="Proteomes" id="UP000634136">
    <property type="component" value="Unassembled WGS sequence"/>
</dbReference>
<accession>A0A834WAP4</accession>
<reference evidence="3" key="1">
    <citation type="submission" date="2020-09" db="EMBL/GenBank/DDBJ databases">
        <title>Genome-Enabled Discovery of Anthraquinone Biosynthesis in Senna tora.</title>
        <authorList>
            <person name="Kang S.-H."/>
            <person name="Pandey R.P."/>
            <person name="Lee C.-M."/>
            <person name="Sim J.-S."/>
            <person name="Jeong J.-T."/>
            <person name="Choi B.-S."/>
            <person name="Jung M."/>
            <person name="Ginzburg D."/>
            <person name="Zhao K."/>
            <person name="Won S.Y."/>
            <person name="Oh T.-J."/>
            <person name="Yu Y."/>
            <person name="Kim N.-H."/>
            <person name="Lee O.R."/>
            <person name="Lee T.-H."/>
            <person name="Bashyal P."/>
            <person name="Kim T.-S."/>
            <person name="Lee W.-H."/>
            <person name="Kawkins C."/>
            <person name="Kim C.-K."/>
            <person name="Kim J.S."/>
            <person name="Ahn B.O."/>
            <person name="Rhee S.Y."/>
            <person name="Sohng J.K."/>
        </authorList>
    </citation>
    <scope>NUCLEOTIDE SEQUENCE</scope>
    <source>
        <tissue evidence="3">Leaf</tissue>
    </source>
</reference>
<name>A0A834WAP4_9FABA</name>
<dbReference type="EMBL" id="JAAIUW010000010">
    <property type="protein sequence ID" value="KAF7812074.1"/>
    <property type="molecule type" value="Genomic_DNA"/>
</dbReference>
<dbReference type="EMBL" id="JAAIUW010000010">
    <property type="protein sequence ID" value="KAF7812076.1"/>
    <property type="molecule type" value="Genomic_DNA"/>
</dbReference>
<protein>
    <submittedName>
        <fullName evidence="3">Uncharacterized protein</fullName>
    </submittedName>
</protein>